<accession>S3E116</accession>
<dbReference type="SUPFAM" id="SSF53686">
    <property type="entry name" value="Tryptophan synthase beta subunit-like PLP-dependent enzymes"/>
    <property type="match status" value="1"/>
</dbReference>
<keyword evidence="13" id="KW-1185">Reference proteome</keyword>
<sequence>MGSITPKPAPPTPQPWVETPLYRSSILSRFAGCNIYLKLETLQPSGSFKSRGIGNLMSRAISKYPPNTPVRFYCSSGGNAGLACATAALSLSQSCTIVVPFTTSAFMIEKLKSLGAEVVQVGEHWAAADQHLREQLLGKDKTGVYVPPFDHPDLWEGHASIVDEMERQMGKRGGYDAVVCSVGGGGLFAGIMEGLERYGRLEGERKMSVLAVETEGARSLALSVEKGVLSRLGAITTIANSLGATQVAPRAFEYTKRYPENVASVVLSDAEAAIGSVCFADDERVIVEAACGVSIATAYNGTIRNIVGGGCSDEEFVRKNVVIVVCGGSNISLDVLEKYKETYGKDEKVVKGFGKRLSL</sequence>
<dbReference type="Pfam" id="PF00291">
    <property type="entry name" value="PALP"/>
    <property type="match status" value="1"/>
</dbReference>
<comment type="cofactor">
    <cofactor evidence="1">
        <name>pyridoxal 5'-phosphate</name>
        <dbReference type="ChEBI" id="CHEBI:597326"/>
    </cofactor>
</comment>
<keyword evidence="9" id="KW-0456">Lyase</keyword>
<evidence type="ECO:0000259" key="11">
    <source>
        <dbReference type="Pfam" id="PF00291"/>
    </source>
</evidence>
<evidence type="ECO:0000256" key="7">
    <source>
        <dbReference type="ARBA" id="ARBA00022490"/>
    </source>
</evidence>
<comment type="pathway">
    <text evidence="3">Carbohydrate biosynthesis; gluconeogenesis.</text>
</comment>
<evidence type="ECO:0000256" key="5">
    <source>
        <dbReference type="ARBA" id="ARBA00012093"/>
    </source>
</evidence>
<dbReference type="GO" id="GO:0003941">
    <property type="term" value="F:L-serine ammonia-lyase activity"/>
    <property type="evidence" value="ECO:0007669"/>
    <property type="project" value="UniProtKB-EC"/>
</dbReference>
<dbReference type="InterPro" id="IPR036052">
    <property type="entry name" value="TrpB-like_PALP_sf"/>
</dbReference>
<comment type="subcellular location">
    <subcellularLocation>
        <location evidence="2">Cytoplasm</location>
    </subcellularLocation>
</comment>
<name>S3E116_GLAL2</name>
<comment type="catalytic activity">
    <reaction evidence="10">
        <text>L-serine = pyruvate + NH4(+)</text>
        <dbReference type="Rhea" id="RHEA:19169"/>
        <dbReference type="ChEBI" id="CHEBI:15361"/>
        <dbReference type="ChEBI" id="CHEBI:28938"/>
        <dbReference type="ChEBI" id="CHEBI:33384"/>
        <dbReference type="EC" id="4.3.1.17"/>
    </reaction>
</comment>
<proteinExistence type="inferred from homology"/>
<dbReference type="GO" id="GO:0006094">
    <property type="term" value="P:gluconeogenesis"/>
    <property type="evidence" value="ECO:0007669"/>
    <property type="project" value="UniProtKB-KW"/>
</dbReference>
<dbReference type="GO" id="GO:0030170">
    <property type="term" value="F:pyridoxal phosphate binding"/>
    <property type="evidence" value="ECO:0007669"/>
    <property type="project" value="InterPro"/>
</dbReference>
<dbReference type="Proteomes" id="UP000016922">
    <property type="component" value="Unassembled WGS sequence"/>
</dbReference>
<dbReference type="PANTHER" id="PTHR48078">
    <property type="entry name" value="THREONINE DEHYDRATASE, MITOCHONDRIAL-RELATED"/>
    <property type="match status" value="1"/>
</dbReference>
<evidence type="ECO:0000256" key="10">
    <source>
        <dbReference type="ARBA" id="ARBA00049406"/>
    </source>
</evidence>
<dbReference type="GO" id="GO:0005737">
    <property type="term" value="C:cytoplasm"/>
    <property type="evidence" value="ECO:0007669"/>
    <property type="project" value="UniProtKB-SubCell"/>
</dbReference>
<dbReference type="STRING" id="1116229.S3E116"/>
<dbReference type="GO" id="GO:0009097">
    <property type="term" value="P:isoleucine biosynthetic process"/>
    <property type="evidence" value="ECO:0007669"/>
    <property type="project" value="TreeGrafter"/>
</dbReference>
<reference evidence="12 13" key="1">
    <citation type="journal article" date="2013" name="BMC Genomics">
        <title>Genomics-driven discovery of the pneumocandin biosynthetic gene cluster in the fungus Glarea lozoyensis.</title>
        <authorList>
            <person name="Chen L."/>
            <person name="Yue Q."/>
            <person name="Zhang X."/>
            <person name="Xiang M."/>
            <person name="Wang C."/>
            <person name="Li S."/>
            <person name="Che Y."/>
            <person name="Ortiz-Lopez F.J."/>
            <person name="Bills G.F."/>
            <person name="Liu X."/>
            <person name="An Z."/>
        </authorList>
    </citation>
    <scope>NUCLEOTIDE SEQUENCE [LARGE SCALE GENOMIC DNA]</scope>
    <source>
        <strain evidence="13">ATCC 20868 / MF5171</strain>
    </source>
</reference>
<evidence type="ECO:0000256" key="6">
    <source>
        <dbReference type="ARBA" id="ARBA00022432"/>
    </source>
</evidence>
<dbReference type="GO" id="GO:0006565">
    <property type="term" value="P:L-serine catabolic process"/>
    <property type="evidence" value="ECO:0007669"/>
    <property type="project" value="TreeGrafter"/>
</dbReference>
<keyword evidence="8" id="KW-0663">Pyridoxal phosphate</keyword>
<evidence type="ECO:0000256" key="9">
    <source>
        <dbReference type="ARBA" id="ARBA00023239"/>
    </source>
</evidence>
<dbReference type="CDD" id="cd06448">
    <property type="entry name" value="L-Ser-dehyd"/>
    <property type="match status" value="1"/>
</dbReference>
<dbReference type="EMBL" id="KE145359">
    <property type="protein sequence ID" value="EPE32203.1"/>
    <property type="molecule type" value="Genomic_DNA"/>
</dbReference>
<dbReference type="AlphaFoldDB" id="S3E116"/>
<dbReference type="EC" id="4.3.1.17" evidence="5"/>
<dbReference type="FunFam" id="3.40.50.1100:FF:000040">
    <property type="entry name" value="L-serine dehydratase, putative"/>
    <property type="match status" value="1"/>
</dbReference>
<evidence type="ECO:0000256" key="2">
    <source>
        <dbReference type="ARBA" id="ARBA00004496"/>
    </source>
</evidence>
<keyword evidence="7" id="KW-0963">Cytoplasm</keyword>
<evidence type="ECO:0000256" key="1">
    <source>
        <dbReference type="ARBA" id="ARBA00001933"/>
    </source>
</evidence>
<dbReference type="KEGG" id="glz:GLAREA_07336"/>
<evidence type="ECO:0000256" key="8">
    <source>
        <dbReference type="ARBA" id="ARBA00022898"/>
    </source>
</evidence>
<protein>
    <recommendedName>
        <fullName evidence="5">L-serine ammonia-lyase</fullName>
        <ecNumber evidence="5">4.3.1.17</ecNumber>
    </recommendedName>
</protein>
<evidence type="ECO:0000313" key="13">
    <source>
        <dbReference type="Proteomes" id="UP000016922"/>
    </source>
</evidence>
<dbReference type="OMA" id="AEQGCEH"/>
<dbReference type="GO" id="GO:0006567">
    <property type="term" value="P:L-threonine catabolic process"/>
    <property type="evidence" value="ECO:0007669"/>
    <property type="project" value="TreeGrafter"/>
</dbReference>
<dbReference type="RefSeq" id="XP_008080215.1">
    <property type="nucleotide sequence ID" value="XM_008082024.1"/>
</dbReference>
<dbReference type="OrthoDB" id="7773036at2759"/>
<dbReference type="GO" id="GO:0004794">
    <property type="term" value="F:threonine deaminase activity"/>
    <property type="evidence" value="ECO:0007669"/>
    <property type="project" value="TreeGrafter"/>
</dbReference>
<dbReference type="GeneID" id="19466389"/>
<evidence type="ECO:0000313" key="12">
    <source>
        <dbReference type="EMBL" id="EPE32203.1"/>
    </source>
</evidence>
<dbReference type="Gene3D" id="3.40.50.1100">
    <property type="match status" value="2"/>
</dbReference>
<dbReference type="PROSITE" id="PS00165">
    <property type="entry name" value="DEHYDRATASE_SER_THR"/>
    <property type="match status" value="1"/>
</dbReference>
<feature type="domain" description="Tryptophan synthase beta chain-like PALP" evidence="11">
    <location>
        <begin position="18"/>
        <end position="327"/>
    </location>
</feature>
<organism evidence="12 13">
    <name type="scientific">Glarea lozoyensis (strain ATCC 20868 / MF5171)</name>
    <dbReference type="NCBI Taxonomy" id="1116229"/>
    <lineage>
        <taxon>Eukaryota</taxon>
        <taxon>Fungi</taxon>
        <taxon>Dikarya</taxon>
        <taxon>Ascomycota</taxon>
        <taxon>Pezizomycotina</taxon>
        <taxon>Leotiomycetes</taxon>
        <taxon>Helotiales</taxon>
        <taxon>Helotiaceae</taxon>
        <taxon>Glarea</taxon>
    </lineage>
</organism>
<keyword evidence="6" id="KW-0312">Gluconeogenesis</keyword>
<dbReference type="eggNOG" id="KOG1250">
    <property type="taxonomic scope" value="Eukaryota"/>
</dbReference>
<evidence type="ECO:0000256" key="4">
    <source>
        <dbReference type="ARBA" id="ARBA00010869"/>
    </source>
</evidence>
<dbReference type="HOGENOM" id="CLU_021152_3_1_1"/>
<dbReference type="InterPro" id="IPR050147">
    <property type="entry name" value="Ser/Thr_Dehydratase"/>
</dbReference>
<dbReference type="InterPro" id="IPR000634">
    <property type="entry name" value="Ser/Thr_deHydtase_PyrdxlP-BS"/>
</dbReference>
<evidence type="ECO:0000256" key="3">
    <source>
        <dbReference type="ARBA" id="ARBA00004742"/>
    </source>
</evidence>
<gene>
    <name evidence="12" type="ORF">GLAREA_07336</name>
</gene>
<dbReference type="PANTHER" id="PTHR48078:SF2">
    <property type="entry name" value="CATABOLIC L-SERINE_THREONINE DEHYDRATASE"/>
    <property type="match status" value="1"/>
</dbReference>
<dbReference type="InterPro" id="IPR001926">
    <property type="entry name" value="TrpB-like_PALP"/>
</dbReference>
<comment type="similarity">
    <text evidence="4">Belongs to the serine/threonine dehydratase family.</text>
</comment>